<keyword evidence="2" id="KW-1133">Transmembrane helix</keyword>
<keyword evidence="2" id="KW-0472">Membrane</keyword>
<dbReference type="Pfam" id="PF26002">
    <property type="entry name" value="Beta-barrel_AprE"/>
    <property type="match status" value="1"/>
</dbReference>
<evidence type="ECO:0000259" key="3">
    <source>
        <dbReference type="Pfam" id="PF26002"/>
    </source>
</evidence>
<protein>
    <recommendedName>
        <fullName evidence="3">AprE-like beta-barrel domain-containing protein</fullName>
    </recommendedName>
</protein>
<comment type="caution">
    <text evidence="4">The sequence shown here is derived from an EMBL/GenBank/DDBJ whole genome shotgun (WGS) entry which is preliminary data.</text>
</comment>
<sequence length="426" mass="47886">MNTPIKKQLTIVNAPLFRSEVIDSQGERFVGDVILSQPLSHYFISGFLVVITFVGILFLASNNYSRKQSVIGFLVPDNGMVDVYPSQAGILSELKVDEDNQVQINSELFKLQIEQGAIENFYASDHILEELDTQEALLRDTMVFEELFLQNLLAQHDEGVLNLETEISQLEELRNLQEELSSLEDQAYNRARLLFSRGALAQASLEDVQKNYLETKIQLQNLDLTLVQKQAEFQKNQIDRETYIINSHREISNIENSLAELSKQRANTNAGKTNIIHSPVAGRITSLVAEIGQRVNPNAAVLSIIPANSVLEAQLYVPTRAIGFIQVGQVVNIRYDAFPYQRFGLYAGLVKSISNSILTQNDLPIDLQLDQPVYKVTVSLNQQSIAAYGEALFLKPGMLLSADVVLDERSLFEWLLEPLYSLRRAI</sequence>
<dbReference type="AlphaFoldDB" id="A0A2A5CGJ7"/>
<proteinExistence type="predicted"/>
<dbReference type="Proteomes" id="UP000228987">
    <property type="component" value="Unassembled WGS sequence"/>
</dbReference>
<gene>
    <name evidence="4" type="ORF">COA71_03900</name>
</gene>
<evidence type="ECO:0000256" key="1">
    <source>
        <dbReference type="SAM" id="Coils"/>
    </source>
</evidence>
<dbReference type="InterPro" id="IPR050739">
    <property type="entry name" value="MFP"/>
</dbReference>
<evidence type="ECO:0000313" key="5">
    <source>
        <dbReference type="Proteomes" id="UP000228987"/>
    </source>
</evidence>
<feature type="coiled-coil region" evidence="1">
    <location>
        <begin position="153"/>
        <end position="264"/>
    </location>
</feature>
<evidence type="ECO:0000256" key="2">
    <source>
        <dbReference type="SAM" id="Phobius"/>
    </source>
</evidence>
<evidence type="ECO:0000313" key="4">
    <source>
        <dbReference type="EMBL" id="PCJ42658.1"/>
    </source>
</evidence>
<accession>A0A2A5CGJ7</accession>
<feature type="domain" description="AprE-like beta-barrel" evidence="3">
    <location>
        <begin position="312"/>
        <end position="405"/>
    </location>
</feature>
<dbReference type="PRINTS" id="PR01490">
    <property type="entry name" value="RTXTOXIND"/>
</dbReference>
<dbReference type="EMBL" id="NVWI01000002">
    <property type="protein sequence ID" value="PCJ42658.1"/>
    <property type="molecule type" value="Genomic_DNA"/>
</dbReference>
<organism evidence="4 5">
    <name type="scientific">SAR86 cluster bacterium</name>
    <dbReference type="NCBI Taxonomy" id="2030880"/>
    <lineage>
        <taxon>Bacteria</taxon>
        <taxon>Pseudomonadati</taxon>
        <taxon>Pseudomonadota</taxon>
        <taxon>Gammaproteobacteria</taxon>
        <taxon>SAR86 cluster</taxon>
    </lineage>
</organism>
<dbReference type="InterPro" id="IPR058982">
    <property type="entry name" value="Beta-barrel_AprE"/>
</dbReference>
<keyword evidence="1" id="KW-0175">Coiled coil</keyword>
<dbReference type="Gene3D" id="2.40.30.170">
    <property type="match status" value="1"/>
</dbReference>
<dbReference type="PANTHER" id="PTHR30386">
    <property type="entry name" value="MEMBRANE FUSION SUBUNIT OF EMRAB-TOLC MULTIDRUG EFFLUX PUMP"/>
    <property type="match status" value="1"/>
</dbReference>
<name>A0A2A5CGJ7_9GAMM</name>
<keyword evidence="2" id="KW-0812">Transmembrane</keyword>
<dbReference type="PANTHER" id="PTHR30386:SF28">
    <property type="entry name" value="EXPORTED PROTEIN"/>
    <property type="match status" value="1"/>
</dbReference>
<feature type="transmembrane region" description="Helical" evidence="2">
    <location>
        <begin position="39"/>
        <end position="60"/>
    </location>
</feature>
<reference evidence="5" key="1">
    <citation type="submission" date="2017-08" db="EMBL/GenBank/DDBJ databases">
        <title>A dynamic microbial community with high functional redundancy inhabits the cold, oxic subseafloor aquifer.</title>
        <authorList>
            <person name="Tully B.J."/>
            <person name="Wheat C.G."/>
            <person name="Glazer B.T."/>
            <person name="Huber J.A."/>
        </authorList>
    </citation>
    <scope>NUCLEOTIDE SEQUENCE [LARGE SCALE GENOMIC DNA]</scope>
</reference>